<proteinExistence type="predicted"/>
<sequence length="136" mass="14654">MTPSTPQILPTTIAAGKCDPLDPAVSFELFWLPALLAVDVTSTVMTVSFDAELVAVEPPIRVLDPVPSDSIVAALDFDAPIGSVVGTGAMVGAASSSSNLEIHRIVENQQRQVMRLRDQRVRCVAEIVHRKHRDVI</sequence>
<accession>A0A8H6ZAB6</accession>
<gene>
    <name evidence="1" type="ORF">MSAN_00533500</name>
</gene>
<evidence type="ECO:0000313" key="2">
    <source>
        <dbReference type="Proteomes" id="UP000623467"/>
    </source>
</evidence>
<dbReference type="EMBL" id="JACAZH010000003">
    <property type="protein sequence ID" value="KAF7373246.1"/>
    <property type="molecule type" value="Genomic_DNA"/>
</dbReference>
<evidence type="ECO:0000313" key="1">
    <source>
        <dbReference type="EMBL" id="KAF7373246.1"/>
    </source>
</evidence>
<dbReference type="Proteomes" id="UP000623467">
    <property type="component" value="Unassembled WGS sequence"/>
</dbReference>
<reference evidence="1" key="1">
    <citation type="submission" date="2020-05" db="EMBL/GenBank/DDBJ databases">
        <title>Mycena genomes resolve the evolution of fungal bioluminescence.</title>
        <authorList>
            <person name="Tsai I.J."/>
        </authorList>
    </citation>
    <scope>NUCLEOTIDE SEQUENCE</scope>
    <source>
        <strain evidence="1">160909Yilan</strain>
    </source>
</reference>
<keyword evidence="2" id="KW-1185">Reference proteome</keyword>
<dbReference type="AlphaFoldDB" id="A0A8H6ZAB6"/>
<comment type="caution">
    <text evidence="1">The sequence shown here is derived from an EMBL/GenBank/DDBJ whole genome shotgun (WGS) entry which is preliminary data.</text>
</comment>
<protein>
    <submittedName>
        <fullName evidence="1">Uncharacterized protein</fullName>
    </submittedName>
</protein>
<name>A0A8H6ZAB6_9AGAR</name>
<organism evidence="1 2">
    <name type="scientific">Mycena sanguinolenta</name>
    <dbReference type="NCBI Taxonomy" id="230812"/>
    <lineage>
        <taxon>Eukaryota</taxon>
        <taxon>Fungi</taxon>
        <taxon>Dikarya</taxon>
        <taxon>Basidiomycota</taxon>
        <taxon>Agaricomycotina</taxon>
        <taxon>Agaricomycetes</taxon>
        <taxon>Agaricomycetidae</taxon>
        <taxon>Agaricales</taxon>
        <taxon>Marasmiineae</taxon>
        <taxon>Mycenaceae</taxon>
        <taxon>Mycena</taxon>
    </lineage>
</organism>